<dbReference type="PANTHER" id="PTHR30282:SF0">
    <property type="entry name" value="P-AMINOBENZOYL-GLUTAMATE TRANSPORT PROTEIN"/>
    <property type="match status" value="1"/>
</dbReference>
<dbReference type="EMBL" id="AEPE02000006">
    <property type="protein sequence ID" value="EFZ36056.1"/>
    <property type="molecule type" value="Genomic_DNA"/>
</dbReference>
<name>E7RS55_9BACT</name>
<feature type="transmembrane region" description="Helical" evidence="1">
    <location>
        <begin position="107"/>
        <end position="126"/>
    </location>
</feature>
<feature type="transmembrane region" description="Helical" evidence="1">
    <location>
        <begin position="65"/>
        <end position="87"/>
    </location>
</feature>
<evidence type="ECO:0000313" key="2">
    <source>
        <dbReference type="EMBL" id="EFZ36056.1"/>
    </source>
</evidence>
<keyword evidence="3" id="KW-1185">Reference proteome</keyword>
<dbReference type="GO" id="GO:0015558">
    <property type="term" value="F:secondary active p-aminobenzoyl-glutamate transmembrane transporter activity"/>
    <property type="evidence" value="ECO:0007669"/>
    <property type="project" value="InterPro"/>
</dbReference>
<dbReference type="InterPro" id="IPR004697">
    <property type="entry name" value="AbgT"/>
</dbReference>
<feature type="transmembrane region" description="Helical" evidence="1">
    <location>
        <begin position="147"/>
        <end position="169"/>
    </location>
</feature>
<comment type="caution">
    <text evidence="2">The sequence shown here is derived from an EMBL/GenBank/DDBJ whole genome shotgun (WGS) entry which is preliminary data.</text>
</comment>
<keyword evidence="1" id="KW-0472">Membrane</keyword>
<accession>E7RS55</accession>
<dbReference type="Pfam" id="PF03806">
    <property type="entry name" value="ABG_transport"/>
    <property type="match status" value="1"/>
</dbReference>
<reference evidence="2" key="1">
    <citation type="submission" date="2011-01" db="EMBL/GenBank/DDBJ databases">
        <authorList>
            <person name="Muzny D."/>
            <person name="Qin X."/>
            <person name="Buhay C."/>
            <person name="Dugan-Rocha S."/>
            <person name="Ding Y."/>
            <person name="Chen G."/>
            <person name="Hawes A."/>
            <person name="Holder M."/>
            <person name="Jhangiani S."/>
            <person name="Johnson A."/>
            <person name="Khan Z."/>
            <person name="Li Z."/>
            <person name="Liu W."/>
            <person name="Liu X."/>
            <person name="Perez L."/>
            <person name="Shen H."/>
            <person name="Wang Q."/>
            <person name="Watt J."/>
            <person name="Xi L."/>
            <person name="Xin Y."/>
            <person name="Zhou J."/>
            <person name="Deng J."/>
            <person name="Jiang H."/>
            <person name="Liu Y."/>
            <person name="Qu J."/>
            <person name="Song X.-Z."/>
            <person name="Zhang L."/>
            <person name="Villasana D."/>
            <person name="Johnson A."/>
            <person name="Liu J."/>
            <person name="Liyanage D."/>
            <person name="Lorensuhewa L."/>
            <person name="Robinson T."/>
            <person name="Song A."/>
            <person name="Song B.-B."/>
            <person name="Dinh H."/>
            <person name="Thornton R."/>
            <person name="Coyle M."/>
            <person name="Francisco L."/>
            <person name="Jackson L."/>
            <person name="Javaid M."/>
            <person name="Korchina V."/>
            <person name="Kovar C."/>
            <person name="Mata R."/>
            <person name="Mathew T."/>
            <person name="Ngo R."/>
            <person name="Nguyen L."/>
            <person name="Nguyen N."/>
            <person name="Okwuonu G."/>
            <person name="Ongeri F."/>
            <person name="Pham C."/>
            <person name="Simmons D."/>
            <person name="Wilczek-Boney K."/>
            <person name="Hale W."/>
            <person name="Jakkamsetti A."/>
            <person name="Pham P."/>
            <person name="Ruth R."/>
            <person name="San Lucas F."/>
            <person name="Warren J."/>
            <person name="Zhang J."/>
            <person name="Zhao Z."/>
            <person name="Zhou C."/>
            <person name="Zhu D."/>
            <person name="Lee S."/>
            <person name="Bess C."/>
            <person name="Blankenburg K."/>
            <person name="Forbes L."/>
            <person name="Fu Q."/>
            <person name="Gubbala S."/>
            <person name="Hirani K."/>
            <person name="Jayaseelan J.C."/>
            <person name="Lara F."/>
            <person name="Munidasa M."/>
            <person name="Palculict T."/>
            <person name="Patil S."/>
            <person name="Pu L.-L."/>
            <person name="Saada N."/>
            <person name="Tang L."/>
            <person name="Weissenberger G."/>
            <person name="Zhu Y."/>
            <person name="Hemphill L."/>
            <person name="Shang Y."/>
            <person name="Youmans B."/>
            <person name="Ayvaz T."/>
            <person name="Ross M."/>
            <person name="Santibanez J."/>
            <person name="Aqrawi P."/>
            <person name="Gross S."/>
            <person name="Joshi V."/>
            <person name="Fowler G."/>
            <person name="Nazareth L."/>
            <person name="Reid J."/>
            <person name="Worley K."/>
            <person name="Petrosino J."/>
            <person name="Highlander S."/>
            <person name="Gibbs R."/>
        </authorList>
    </citation>
    <scope>NUCLEOTIDE SEQUENCE [LARGE SCALE GENOMIC DNA]</scope>
    <source>
        <strain evidence="2">ATCC 33269</strain>
    </source>
</reference>
<sequence length="170" mass="18885">MPDAPLRSLLSSEGIRWFFGHLTENQLTPLLAWMLFIVIAYGAMRKSGLLHAVRMMGKVDFRQKFALRIVIIEVILFLCVLLLLTSVPHAILLSVTGNLFPSSFSQSLIPCLSFACVVFSISYGVISGSFHSLSDVFKSFTSQIPALAPLLIVYILAAQLFYSLKFILII</sequence>
<keyword evidence="1" id="KW-1133">Transmembrane helix</keyword>
<keyword evidence="1" id="KW-0812">Transmembrane</keyword>
<evidence type="ECO:0000313" key="3">
    <source>
        <dbReference type="Proteomes" id="UP000005580"/>
    </source>
</evidence>
<dbReference type="STRING" id="28134.SAMN05444288_1045"/>
<organism evidence="2 3">
    <name type="scientific">Hoylesella oralis ATCC 33269</name>
    <dbReference type="NCBI Taxonomy" id="873533"/>
    <lineage>
        <taxon>Bacteria</taxon>
        <taxon>Pseudomonadati</taxon>
        <taxon>Bacteroidota</taxon>
        <taxon>Bacteroidia</taxon>
        <taxon>Bacteroidales</taxon>
        <taxon>Prevotellaceae</taxon>
        <taxon>Hoylesella</taxon>
    </lineage>
</organism>
<dbReference type="AlphaFoldDB" id="E7RS55"/>
<feature type="transmembrane region" description="Helical" evidence="1">
    <location>
        <begin position="27"/>
        <end position="44"/>
    </location>
</feature>
<gene>
    <name evidence="2" type="ORF">HMPREF0663_12123</name>
</gene>
<proteinExistence type="predicted"/>
<protein>
    <submittedName>
        <fullName evidence="2">Uncharacterized protein</fullName>
    </submittedName>
</protein>
<dbReference type="PANTHER" id="PTHR30282">
    <property type="entry name" value="P-AMINOBENZOYL GLUTAMATE TRANSPORTER"/>
    <property type="match status" value="1"/>
</dbReference>
<dbReference type="GO" id="GO:1902604">
    <property type="term" value="P:p-aminobenzoyl-glutamate transmembrane transport"/>
    <property type="evidence" value="ECO:0007669"/>
    <property type="project" value="InterPro"/>
</dbReference>
<dbReference type="eggNOG" id="COG2978">
    <property type="taxonomic scope" value="Bacteria"/>
</dbReference>
<dbReference type="HOGENOM" id="CLU_106177_0_0_10"/>
<evidence type="ECO:0000256" key="1">
    <source>
        <dbReference type="SAM" id="Phobius"/>
    </source>
</evidence>
<dbReference type="Proteomes" id="UP000005580">
    <property type="component" value="Unassembled WGS sequence"/>
</dbReference>